<dbReference type="SUPFAM" id="SSF52540">
    <property type="entry name" value="P-loop containing nucleoside triphosphate hydrolases"/>
    <property type="match status" value="2"/>
</dbReference>
<dbReference type="AlphaFoldDB" id="A0A2I0AI35"/>
<dbReference type="EMBL" id="KZ451980">
    <property type="protein sequence ID" value="PKA55136.1"/>
    <property type="molecule type" value="Genomic_DNA"/>
</dbReference>
<keyword evidence="17" id="KW-1185">Reference proteome</keyword>
<comment type="catalytic activity">
    <reaction evidence="11">
        <text>Couples ATP hydrolysis with the unwinding of duplex DNA by translocating in the 3'-5' direction.</text>
        <dbReference type="EC" id="5.6.2.4"/>
    </reaction>
</comment>
<dbReference type="Pfam" id="PF00271">
    <property type="entry name" value="Helicase_C"/>
    <property type="match status" value="1"/>
</dbReference>
<dbReference type="Pfam" id="PF00270">
    <property type="entry name" value="DEAD"/>
    <property type="match status" value="1"/>
</dbReference>
<dbReference type="NCBIfam" id="TIGR00643">
    <property type="entry name" value="recG"/>
    <property type="match status" value="1"/>
</dbReference>
<evidence type="ECO:0000256" key="8">
    <source>
        <dbReference type="ARBA" id="ARBA00023172"/>
    </source>
</evidence>
<dbReference type="GO" id="GO:0016887">
    <property type="term" value="F:ATP hydrolysis activity"/>
    <property type="evidence" value="ECO:0007669"/>
    <property type="project" value="RHEA"/>
</dbReference>
<evidence type="ECO:0000256" key="13">
    <source>
        <dbReference type="ARBA" id="ARBA00048988"/>
    </source>
</evidence>
<evidence type="ECO:0000313" key="16">
    <source>
        <dbReference type="EMBL" id="PKA55136.1"/>
    </source>
</evidence>
<dbReference type="InterPro" id="IPR047112">
    <property type="entry name" value="RecG/Mfd"/>
</dbReference>
<dbReference type="PROSITE" id="PS51192">
    <property type="entry name" value="HELICASE_ATP_BIND_1"/>
    <property type="match status" value="1"/>
</dbReference>
<feature type="domain" description="Helicase ATP-binding" evidence="14">
    <location>
        <begin position="555"/>
        <end position="744"/>
    </location>
</feature>
<dbReference type="PANTHER" id="PTHR47964">
    <property type="entry name" value="ATP-DEPENDENT DNA HELICASE HOMOLOG RECG, CHLOROPLASTIC"/>
    <property type="match status" value="1"/>
</dbReference>
<evidence type="ECO:0000256" key="9">
    <source>
        <dbReference type="ARBA" id="ARBA00023204"/>
    </source>
</evidence>
<organism evidence="16 17">
    <name type="scientific">Apostasia shenzhenica</name>
    <dbReference type="NCBI Taxonomy" id="1088818"/>
    <lineage>
        <taxon>Eukaryota</taxon>
        <taxon>Viridiplantae</taxon>
        <taxon>Streptophyta</taxon>
        <taxon>Embryophyta</taxon>
        <taxon>Tracheophyta</taxon>
        <taxon>Spermatophyta</taxon>
        <taxon>Magnoliopsida</taxon>
        <taxon>Liliopsida</taxon>
        <taxon>Asparagales</taxon>
        <taxon>Orchidaceae</taxon>
        <taxon>Apostasioideae</taxon>
        <taxon>Apostasia</taxon>
    </lineage>
</organism>
<reference evidence="16 17" key="1">
    <citation type="journal article" date="2017" name="Nature">
        <title>The Apostasia genome and the evolution of orchids.</title>
        <authorList>
            <person name="Zhang G.Q."/>
            <person name="Liu K.W."/>
            <person name="Li Z."/>
            <person name="Lohaus R."/>
            <person name="Hsiao Y.Y."/>
            <person name="Niu S.C."/>
            <person name="Wang J.Y."/>
            <person name="Lin Y.C."/>
            <person name="Xu Q."/>
            <person name="Chen L.J."/>
            <person name="Yoshida K."/>
            <person name="Fujiwara S."/>
            <person name="Wang Z.W."/>
            <person name="Zhang Y.Q."/>
            <person name="Mitsuda N."/>
            <person name="Wang M."/>
            <person name="Liu G.H."/>
            <person name="Pecoraro L."/>
            <person name="Huang H.X."/>
            <person name="Xiao X.J."/>
            <person name="Lin M."/>
            <person name="Wu X.Y."/>
            <person name="Wu W.L."/>
            <person name="Chen Y.Y."/>
            <person name="Chang S.B."/>
            <person name="Sakamoto S."/>
            <person name="Ohme-Takagi M."/>
            <person name="Yagi M."/>
            <person name="Zeng S.J."/>
            <person name="Shen C.Y."/>
            <person name="Yeh C.M."/>
            <person name="Luo Y.B."/>
            <person name="Tsai W.C."/>
            <person name="Van de Peer Y."/>
            <person name="Liu Z.J."/>
        </authorList>
    </citation>
    <scope>NUCLEOTIDE SEQUENCE [LARGE SCALE GENOMIC DNA]</scope>
    <source>
        <strain evidence="17">cv. Shenzhen</strain>
        <tissue evidence="16">Stem</tissue>
    </source>
</reference>
<keyword evidence="8" id="KW-0233">DNA recombination</keyword>
<proteinExistence type="inferred from homology"/>
<dbReference type="InterPro" id="IPR012340">
    <property type="entry name" value="NA-bd_OB-fold"/>
</dbReference>
<evidence type="ECO:0000256" key="3">
    <source>
        <dbReference type="ARBA" id="ARBA00022763"/>
    </source>
</evidence>
<protein>
    <recommendedName>
        <fullName evidence="12">DNA 3'-5' helicase</fullName>
        <ecNumber evidence="12">5.6.2.4</ecNumber>
    </recommendedName>
</protein>
<dbReference type="InterPro" id="IPR004609">
    <property type="entry name" value="ATP-dep_DNA_helicase_RecG"/>
</dbReference>
<evidence type="ECO:0000256" key="6">
    <source>
        <dbReference type="ARBA" id="ARBA00022840"/>
    </source>
</evidence>
<dbReference type="SMART" id="SM00490">
    <property type="entry name" value="HELICc"/>
    <property type="match status" value="1"/>
</dbReference>
<dbReference type="SUPFAM" id="SSF50249">
    <property type="entry name" value="Nucleic acid-binding proteins"/>
    <property type="match status" value="1"/>
</dbReference>
<keyword evidence="4 16" id="KW-0378">Hydrolase</keyword>
<comment type="similarity">
    <text evidence="1">Belongs to the helicase family. RecG subfamily.</text>
</comment>
<evidence type="ECO:0000256" key="2">
    <source>
        <dbReference type="ARBA" id="ARBA00022741"/>
    </source>
</evidence>
<name>A0A2I0AI35_9ASPA</name>
<dbReference type="OrthoDB" id="416741at2759"/>
<evidence type="ECO:0000256" key="4">
    <source>
        <dbReference type="ARBA" id="ARBA00022801"/>
    </source>
</evidence>
<dbReference type="PROSITE" id="PS51194">
    <property type="entry name" value="HELICASE_CTER"/>
    <property type="match status" value="1"/>
</dbReference>
<dbReference type="SMART" id="SM00487">
    <property type="entry name" value="DEXDc"/>
    <property type="match status" value="1"/>
</dbReference>
<evidence type="ECO:0000313" key="17">
    <source>
        <dbReference type="Proteomes" id="UP000236161"/>
    </source>
</evidence>
<dbReference type="InterPro" id="IPR001650">
    <property type="entry name" value="Helicase_C-like"/>
</dbReference>
<dbReference type="GO" id="GO:0006281">
    <property type="term" value="P:DNA repair"/>
    <property type="evidence" value="ECO:0007669"/>
    <property type="project" value="UniProtKB-KW"/>
</dbReference>
<keyword evidence="7" id="KW-0238">DNA-binding</keyword>
<dbReference type="Proteomes" id="UP000236161">
    <property type="component" value="Unassembled WGS sequence"/>
</dbReference>
<evidence type="ECO:0000256" key="12">
    <source>
        <dbReference type="ARBA" id="ARBA00034808"/>
    </source>
</evidence>
<feature type="domain" description="Helicase C-terminal" evidence="15">
    <location>
        <begin position="769"/>
        <end position="924"/>
    </location>
</feature>
<dbReference type="GO" id="GO:0006310">
    <property type="term" value="P:DNA recombination"/>
    <property type="evidence" value="ECO:0007669"/>
    <property type="project" value="UniProtKB-KW"/>
</dbReference>
<accession>A0A2I0AI35</accession>
<dbReference type="Pfam" id="PF19833">
    <property type="entry name" value="RecG_dom3_C"/>
    <property type="match status" value="1"/>
</dbReference>
<evidence type="ECO:0000259" key="15">
    <source>
        <dbReference type="PROSITE" id="PS51194"/>
    </source>
</evidence>
<evidence type="ECO:0000259" key="14">
    <source>
        <dbReference type="PROSITE" id="PS51192"/>
    </source>
</evidence>
<gene>
    <name evidence="16" type="primary">RH9</name>
    <name evidence="16" type="ORF">AXF42_Ash003773</name>
</gene>
<dbReference type="EC" id="5.6.2.4" evidence="12"/>
<dbReference type="PANTHER" id="PTHR47964:SF1">
    <property type="entry name" value="ATP-DEPENDENT DNA HELICASE HOMOLOG RECG, CHLOROPLASTIC"/>
    <property type="match status" value="1"/>
</dbReference>
<dbReference type="InterPro" id="IPR045562">
    <property type="entry name" value="RecG_dom3_C"/>
</dbReference>
<dbReference type="STRING" id="1088818.A0A2I0AI35"/>
<evidence type="ECO:0000256" key="5">
    <source>
        <dbReference type="ARBA" id="ARBA00022806"/>
    </source>
</evidence>
<dbReference type="GO" id="GO:0005524">
    <property type="term" value="F:ATP binding"/>
    <property type="evidence" value="ECO:0007669"/>
    <property type="project" value="UniProtKB-KW"/>
</dbReference>
<dbReference type="InterPro" id="IPR011545">
    <property type="entry name" value="DEAD/DEAH_box_helicase_dom"/>
</dbReference>
<keyword evidence="3" id="KW-0227">DNA damage</keyword>
<dbReference type="GO" id="GO:0043138">
    <property type="term" value="F:3'-5' DNA helicase activity"/>
    <property type="evidence" value="ECO:0007669"/>
    <property type="project" value="UniProtKB-EC"/>
</dbReference>
<dbReference type="GO" id="GO:0003677">
    <property type="term" value="F:DNA binding"/>
    <property type="evidence" value="ECO:0007669"/>
    <property type="project" value="UniProtKB-KW"/>
</dbReference>
<keyword evidence="2" id="KW-0547">Nucleotide-binding</keyword>
<dbReference type="CDD" id="cd17992">
    <property type="entry name" value="DEXHc_RecG"/>
    <property type="match status" value="1"/>
</dbReference>
<evidence type="ECO:0000256" key="7">
    <source>
        <dbReference type="ARBA" id="ARBA00023125"/>
    </source>
</evidence>
<comment type="catalytic activity">
    <reaction evidence="13">
        <text>ATP + H2O = ADP + phosphate + H(+)</text>
        <dbReference type="Rhea" id="RHEA:13065"/>
        <dbReference type="ChEBI" id="CHEBI:15377"/>
        <dbReference type="ChEBI" id="CHEBI:15378"/>
        <dbReference type="ChEBI" id="CHEBI:30616"/>
        <dbReference type="ChEBI" id="CHEBI:43474"/>
        <dbReference type="ChEBI" id="CHEBI:456216"/>
        <dbReference type="EC" id="5.6.2.4"/>
    </reaction>
</comment>
<keyword evidence="6" id="KW-0067">ATP-binding</keyword>
<dbReference type="InterPro" id="IPR014001">
    <property type="entry name" value="Helicase_ATP-bd"/>
</dbReference>
<dbReference type="Gene3D" id="3.40.50.300">
    <property type="entry name" value="P-loop containing nucleotide triphosphate hydrolases"/>
    <property type="match status" value="2"/>
</dbReference>
<evidence type="ECO:0000256" key="11">
    <source>
        <dbReference type="ARBA" id="ARBA00034617"/>
    </source>
</evidence>
<evidence type="ECO:0000256" key="1">
    <source>
        <dbReference type="ARBA" id="ARBA00007504"/>
    </source>
</evidence>
<keyword evidence="5 16" id="KW-0347">Helicase</keyword>
<sequence>MAELGSFISANYKGLCGVRLALVVPFGGKNGYQYTFPFRIYQFLRYKFLNRRFQYNHISRQKLSEEEDGFSSANMSGRSELLNKVSPLLGYSNIEDFYYPDRVNKEFTDMNVMKEKIDPELACTTFRCIEFGDSSPIELYGDVPLNELSLLLSETCIRHICDPASRKLVGEANGTISDEHIDACYFYKPRIANVSSFSEPVSSSIPHETKTVHADGGSDLNKDFSREIYHMNMNSKCLNTEVPLESILDYSVRFIPHTTSKKCHQLEEGGFHTVRKLLHHFPRTYADPQHSPEEIQDGCYMMFVGSVLSSRAIKAGSILSFLEVIVSCKLSANHSTSERVTYLHLKKFFRGVRFTSQPFLRSVQSSYKLGALVYICGKVRKMSSEDHFEMREYNIGMLEEKEGSPEVVRRPYPIYPSKAGLKPGFLMDTISRALKILPRDIDPIPNDILEEFHLPNLLDAFVGIHCPKSLQEADLARRRLNFDEFFYMQLARLFQMIEPLSTPIEKEELLCKYKSNRLNVIPLEEWSNLTKSLLNVLPYSLTPSQLSAVSEIIWDLRQPIPMNRLLQGDVGCGKTVVAFLACMEVIALGFQAALMVPTELVAVQHYERLMSLLENVEADQHRPYVALLTGSTASKQSKLILQGLRDGDVSMVIGTHSLIADKVEFSALRIAVIDEQHRFGVIQRGRFNSKLYSASPTFRTSQATMDDPRRDEVYMAPHVLTMSATPIPRTMALALYGDMSLTQITDLPPGRTPVETFAFEGNEASFRIVFQMMHDELISRGKVYLVYPVIEESEQLPQLHAVTADFESIANKFQSYNCGLLHGRMKSEEKDEELKKFRYGETQILLATQVIEIGVDIPDASMMVVMNAERFGIAQLHQLRGRVGRGARKSKCVFLSSTSSALSRLKILEEKSSNGFNLAMADLLIRGPGNLLGKKQSGHLPDFPIARLELDGNILQEAHLAALVIAVT</sequence>
<keyword evidence="9" id="KW-0234">DNA repair</keyword>
<evidence type="ECO:0000256" key="10">
    <source>
        <dbReference type="ARBA" id="ARBA00023235"/>
    </source>
</evidence>
<dbReference type="InterPro" id="IPR027417">
    <property type="entry name" value="P-loop_NTPase"/>
</dbReference>
<keyword evidence="10" id="KW-0413">Isomerase</keyword>